<evidence type="ECO:0000256" key="1">
    <source>
        <dbReference type="SAM" id="Coils"/>
    </source>
</evidence>
<dbReference type="EMBL" id="ASPP01003177">
    <property type="protein sequence ID" value="ETO33722.1"/>
    <property type="molecule type" value="Genomic_DNA"/>
</dbReference>
<proteinExistence type="predicted"/>
<dbReference type="OrthoDB" id="1630758at2759"/>
<keyword evidence="1" id="KW-0175">Coiled coil</keyword>
<feature type="coiled-coil region" evidence="1">
    <location>
        <begin position="184"/>
        <end position="232"/>
    </location>
</feature>
<dbReference type="Proteomes" id="UP000023152">
    <property type="component" value="Unassembled WGS sequence"/>
</dbReference>
<gene>
    <name evidence="2" type="ORF">RFI_03383</name>
</gene>
<dbReference type="AlphaFoldDB" id="X6P7W1"/>
<feature type="non-terminal residue" evidence="2">
    <location>
        <position position="233"/>
    </location>
</feature>
<keyword evidence="3" id="KW-1185">Reference proteome</keyword>
<evidence type="ECO:0000313" key="2">
    <source>
        <dbReference type="EMBL" id="ETO33722.1"/>
    </source>
</evidence>
<sequence>MLVLDDEGEDKNLENERETFSSSGCYAKAWVLLTNDSQKLNNLFCCLCNQIANNAVELQCNDHENVEQAYLAGEECLQTYLKQNNEKCPIGQHDHCEFSKSKITRQQVSDLLVICPRQYDMQKEQSNEGIKTGEKGECENESNWNLTSQCNFKGKIKEMKDHLDKSCQLISIHQTFSLQIVLLVVCIFKELKEMQTEIKRLKANDDEKGKQIQQLNRQVNDLQHESVKKDLQI</sequence>
<evidence type="ECO:0000313" key="3">
    <source>
        <dbReference type="Proteomes" id="UP000023152"/>
    </source>
</evidence>
<comment type="caution">
    <text evidence="2">The sequence shown here is derived from an EMBL/GenBank/DDBJ whole genome shotgun (WGS) entry which is preliminary data.</text>
</comment>
<accession>X6P7W1</accession>
<organism evidence="2 3">
    <name type="scientific">Reticulomyxa filosa</name>
    <dbReference type="NCBI Taxonomy" id="46433"/>
    <lineage>
        <taxon>Eukaryota</taxon>
        <taxon>Sar</taxon>
        <taxon>Rhizaria</taxon>
        <taxon>Retaria</taxon>
        <taxon>Foraminifera</taxon>
        <taxon>Monothalamids</taxon>
        <taxon>Reticulomyxidae</taxon>
        <taxon>Reticulomyxa</taxon>
    </lineage>
</organism>
<protein>
    <recommendedName>
        <fullName evidence="4">TRAF-type domain-containing protein</fullName>
    </recommendedName>
</protein>
<evidence type="ECO:0008006" key="4">
    <source>
        <dbReference type="Google" id="ProtNLM"/>
    </source>
</evidence>
<reference evidence="2 3" key="1">
    <citation type="journal article" date="2013" name="Curr. Biol.">
        <title>The Genome of the Foraminiferan Reticulomyxa filosa.</title>
        <authorList>
            <person name="Glockner G."/>
            <person name="Hulsmann N."/>
            <person name="Schleicher M."/>
            <person name="Noegel A.A."/>
            <person name="Eichinger L."/>
            <person name="Gallinger C."/>
            <person name="Pawlowski J."/>
            <person name="Sierra R."/>
            <person name="Euteneuer U."/>
            <person name="Pillet L."/>
            <person name="Moustafa A."/>
            <person name="Platzer M."/>
            <person name="Groth M."/>
            <person name="Szafranski K."/>
            <person name="Schliwa M."/>
        </authorList>
    </citation>
    <scope>NUCLEOTIDE SEQUENCE [LARGE SCALE GENOMIC DNA]</scope>
</reference>
<name>X6P7W1_RETFI</name>